<dbReference type="Pfam" id="PF20554">
    <property type="entry name" value="DUF6766"/>
    <property type="match status" value="1"/>
</dbReference>
<dbReference type="EMBL" id="JACXRZ010000020">
    <property type="protein sequence ID" value="MBD3146437.1"/>
    <property type="molecule type" value="Genomic_DNA"/>
</dbReference>
<keyword evidence="1" id="KW-1133">Transmembrane helix</keyword>
<reference evidence="2 3" key="1">
    <citation type="submission" date="2020-09" db="EMBL/GenBank/DDBJ databases">
        <title>Actinomycete isolated from the Camponotus japonicus Mayr.</title>
        <authorList>
            <person name="Gong X."/>
        </authorList>
    </citation>
    <scope>NUCLEOTIDE SEQUENCE [LARGE SCALE GENOMIC DNA]</scope>
    <source>
        <strain evidence="2 3">2C-HV3</strain>
    </source>
</reference>
<comment type="caution">
    <text evidence="2">The sequence shown here is derived from an EMBL/GenBank/DDBJ whole genome shotgun (WGS) entry which is preliminary data.</text>
</comment>
<evidence type="ECO:0000313" key="2">
    <source>
        <dbReference type="EMBL" id="MBD3146437.1"/>
    </source>
</evidence>
<dbReference type="InterPro" id="IPR046657">
    <property type="entry name" value="DUF6766"/>
</dbReference>
<evidence type="ECO:0000313" key="3">
    <source>
        <dbReference type="Proteomes" id="UP000653231"/>
    </source>
</evidence>
<name>A0ABR8L688_9ACTN</name>
<gene>
    <name evidence="2" type="ORF">IEQ31_25070</name>
</gene>
<dbReference type="Proteomes" id="UP000653231">
    <property type="component" value="Unassembled WGS sequence"/>
</dbReference>
<organism evidence="2 3">
    <name type="scientific">Microbispora bryophytorum subsp. camponoti</name>
    <dbReference type="NCBI Taxonomy" id="1677852"/>
    <lineage>
        <taxon>Bacteria</taxon>
        <taxon>Bacillati</taxon>
        <taxon>Actinomycetota</taxon>
        <taxon>Actinomycetes</taxon>
        <taxon>Streptosporangiales</taxon>
        <taxon>Streptosporangiaceae</taxon>
        <taxon>Microbispora</taxon>
    </lineage>
</organism>
<keyword evidence="1" id="KW-0812">Transmembrane</keyword>
<protein>
    <submittedName>
        <fullName evidence="2">Uncharacterized protein</fullName>
    </submittedName>
</protein>
<feature type="transmembrane region" description="Helical" evidence="1">
    <location>
        <begin position="24"/>
        <end position="41"/>
    </location>
</feature>
<proteinExistence type="predicted"/>
<evidence type="ECO:0000256" key="1">
    <source>
        <dbReference type="SAM" id="Phobius"/>
    </source>
</evidence>
<dbReference type="RefSeq" id="WP_191053742.1">
    <property type="nucleotide sequence ID" value="NZ_JACXRZ010000020.1"/>
</dbReference>
<accession>A0ABR8L688</accession>
<keyword evidence="3" id="KW-1185">Reference proteome</keyword>
<sequence length="57" mass="6475">MEDPVSWGGYVTSPGFWNRTLQNWQPEFLAVASMVLLVIFLRERGSPQSKRVGDPHS</sequence>
<keyword evidence="1" id="KW-0472">Membrane</keyword>